<dbReference type="PROSITE" id="PS50002">
    <property type="entry name" value="SH3"/>
    <property type="match status" value="1"/>
</dbReference>
<keyword evidence="6 9" id="KW-0472">Membrane</keyword>
<dbReference type="EMBL" id="QEAP01000274">
    <property type="protein sequence ID" value="TPX70771.1"/>
    <property type="molecule type" value="Genomic_DNA"/>
</dbReference>
<feature type="compositionally biased region" description="Basic and acidic residues" evidence="8">
    <location>
        <begin position="646"/>
        <end position="655"/>
    </location>
</feature>
<keyword evidence="4 9" id="KW-0812">Transmembrane</keyword>
<dbReference type="SMART" id="SM00326">
    <property type="entry name" value="SH3"/>
    <property type="match status" value="1"/>
</dbReference>
<feature type="region of interest" description="Disordered" evidence="8">
    <location>
        <begin position="435"/>
        <end position="488"/>
    </location>
</feature>
<dbReference type="Proteomes" id="UP000320333">
    <property type="component" value="Unassembled WGS sequence"/>
</dbReference>
<dbReference type="Pfam" id="PF14604">
    <property type="entry name" value="SH3_9"/>
    <property type="match status" value="1"/>
</dbReference>
<feature type="compositionally biased region" description="Basic and acidic residues" evidence="8">
    <location>
        <begin position="255"/>
        <end position="267"/>
    </location>
</feature>
<feature type="transmembrane region" description="Helical" evidence="9">
    <location>
        <begin position="115"/>
        <end position="139"/>
    </location>
</feature>
<feature type="domain" description="SH3" evidence="10">
    <location>
        <begin position="678"/>
        <end position="739"/>
    </location>
</feature>
<dbReference type="InterPro" id="IPR036028">
    <property type="entry name" value="SH3-like_dom_sf"/>
</dbReference>
<feature type="compositionally biased region" description="Polar residues" evidence="8">
    <location>
        <begin position="242"/>
        <end position="252"/>
    </location>
</feature>
<dbReference type="PANTHER" id="PTHR11266">
    <property type="entry name" value="PEROXISOMAL MEMBRANE PROTEIN 2, PXMP2 MPV17"/>
    <property type="match status" value="1"/>
</dbReference>
<keyword evidence="3 7" id="KW-0728">SH3 domain</keyword>
<keyword evidence="12" id="KW-1185">Reference proteome</keyword>
<dbReference type="STRING" id="246404.A0A507F3F0"/>
<name>A0A507F3F0_9FUNG</name>
<feature type="region of interest" description="Disordered" evidence="8">
    <location>
        <begin position="242"/>
        <end position="267"/>
    </location>
</feature>
<feature type="transmembrane region" description="Helical" evidence="9">
    <location>
        <begin position="35"/>
        <end position="56"/>
    </location>
</feature>
<evidence type="ECO:0000256" key="5">
    <source>
        <dbReference type="ARBA" id="ARBA00022989"/>
    </source>
</evidence>
<evidence type="ECO:0000256" key="8">
    <source>
        <dbReference type="SAM" id="MobiDB-lite"/>
    </source>
</evidence>
<gene>
    <name evidence="11" type="ORF">CcCBS67573_g06425</name>
</gene>
<feature type="region of interest" description="Disordered" evidence="8">
    <location>
        <begin position="549"/>
        <end position="599"/>
    </location>
</feature>
<feature type="transmembrane region" description="Helical" evidence="9">
    <location>
        <begin position="87"/>
        <end position="108"/>
    </location>
</feature>
<comment type="subcellular location">
    <subcellularLocation>
        <location evidence="1">Membrane</location>
        <topology evidence="1">Multi-pass membrane protein</topology>
    </subcellularLocation>
</comment>
<dbReference type="Gene3D" id="2.30.30.40">
    <property type="entry name" value="SH3 Domains"/>
    <property type="match status" value="1"/>
</dbReference>
<evidence type="ECO:0000256" key="7">
    <source>
        <dbReference type="PROSITE-ProRule" id="PRU00192"/>
    </source>
</evidence>
<evidence type="ECO:0000256" key="2">
    <source>
        <dbReference type="ARBA" id="ARBA00006824"/>
    </source>
</evidence>
<dbReference type="OrthoDB" id="430207at2759"/>
<evidence type="ECO:0000256" key="3">
    <source>
        <dbReference type="ARBA" id="ARBA00022443"/>
    </source>
</evidence>
<comment type="similarity">
    <text evidence="2">Belongs to the peroxisomal membrane protein PXMP2/4 family.</text>
</comment>
<evidence type="ECO:0000259" key="10">
    <source>
        <dbReference type="PROSITE" id="PS50002"/>
    </source>
</evidence>
<dbReference type="PANTHER" id="PTHR11266:SF17">
    <property type="entry name" value="PROTEIN MPV17"/>
    <property type="match status" value="1"/>
</dbReference>
<dbReference type="SUPFAM" id="SSF50044">
    <property type="entry name" value="SH3-domain"/>
    <property type="match status" value="1"/>
</dbReference>
<feature type="region of interest" description="Disordered" evidence="8">
    <location>
        <begin position="1"/>
        <end position="24"/>
    </location>
</feature>
<dbReference type="AlphaFoldDB" id="A0A507F3F0"/>
<dbReference type="InterPro" id="IPR001452">
    <property type="entry name" value="SH3_domain"/>
</dbReference>
<evidence type="ECO:0000256" key="4">
    <source>
        <dbReference type="ARBA" id="ARBA00022692"/>
    </source>
</evidence>
<feature type="region of interest" description="Disordered" evidence="8">
    <location>
        <begin position="203"/>
        <end position="227"/>
    </location>
</feature>
<dbReference type="GO" id="GO:0005737">
    <property type="term" value="C:cytoplasm"/>
    <property type="evidence" value="ECO:0007669"/>
    <property type="project" value="TreeGrafter"/>
</dbReference>
<dbReference type="Pfam" id="PF04117">
    <property type="entry name" value="Mpv17_PMP22"/>
    <property type="match status" value="1"/>
</dbReference>
<comment type="caution">
    <text evidence="11">The sequence shown here is derived from an EMBL/GenBank/DDBJ whole genome shotgun (WGS) entry which is preliminary data.</text>
</comment>
<protein>
    <recommendedName>
        <fullName evidence="10">SH3 domain-containing protein</fullName>
    </recommendedName>
</protein>
<evidence type="ECO:0000256" key="9">
    <source>
        <dbReference type="SAM" id="Phobius"/>
    </source>
</evidence>
<dbReference type="InterPro" id="IPR007248">
    <property type="entry name" value="Mpv17_PMP22"/>
</dbReference>
<organism evidence="11 12">
    <name type="scientific">Chytriomyces confervae</name>
    <dbReference type="NCBI Taxonomy" id="246404"/>
    <lineage>
        <taxon>Eukaryota</taxon>
        <taxon>Fungi</taxon>
        <taxon>Fungi incertae sedis</taxon>
        <taxon>Chytridiomycota</taxon>
        <taxon>Chytridiomycota incertae sedis</taxon>
        <taxon>Chytridiomycetes</taxon>
        <taxon>Chytridiales</taxon>
        <taxon>Chytriomycetaceae</taxon>
        <taxon>Chytriomyces</taxon>
    </lineage>
</organism>
<feature type="compositionally biased region" description="Polar residues" evidence="8">
    <location>
        <begin position="208"/>
        <end position="220"/>
    </location>
</feature>
<evidence type="ECO:0000313" key="11">
    <source>
        <dbReference type="EMBL" id="TPX70771.1"/>
    </source>
</evidence>
<evidence type="ECO:0000313" key="12">
    <source>
        <dbReference type="Proteomes" id="UP000320333"/>
    </source>
</evidence>
<sequence length="988" mass="105018">MSNARWDNNNFDDDDDQPPEKMMQRGQPVEKWQRLMRPLFVFLLCLLAVILLFLLIKLGHADLSIGGLQVAGVVELSMLIYDQAYAAAGINGALFLLTTVLGGVGAALRRRPLLVGFVAAALVWAAWALFHLLLVLNVIQIGGLSQNTAFMGVANVNFLYPPSKPASATVSAKATATALATTRARDTSAATGTVAVSTSATSTGASIVPSTDGAQPTTDAAQPIPSPSEALNVPVSTTFSSNVPVATTTESSPPVRRDDATETATKRLETQTVTATATLGATSADQSSNGGTMLVVIALSIAYGIQALASVEHLSSDLYGRQLNYHSLQIFTAICALLIPTAIPKSSYDSREESMSMSAAGDDAGTDPYEYKRGRAYGQGVPPVGALELASNETGKNALIVPDQNAVVGPVDILSPSTHGRSITAAVASAGRTIPVSSERPGYSNVSGRPPRREIVDSPKSEYPTASSTFEASPYTPPAAGRPADGANRSARLAAPTTVRQGASAASVAAAAAAGGVAKKYVAGPHNAPAENPALKGRASVYSVYTVASSKNRPDSETLDEDESSKSSGGFATGASKYRGAGRGISTSPVINRADSSKEPKVRCKFCGEKMPLSTSTSHNCPAKPVAKSTAPAVEAKPLLAAPEEPVGRPRRERGASVVASRAREQSRPREEPVMEKLDGKKVKAVKRFVPQMDDELSLEVGDTVFVEESFGDGWAYGTNEITDERGAFPLNSVSRSAKSEKNRVQSIYEMVLSRPFAAYTRFVKRNPLGSQCLVAGLLWCAGDILSQKISHSQQPPNEQKTITGPETSKTNHHIDWKRVGIMSSYGFFIAGPLYTVWYKTLDRVVAPLLTSGLSKLAARKGSGAMTVSKKSMALQVAVAKVAADNFIFEPPYLSLFFLSTHTMSGTPLRESVEHLKADFWPTYVTDVLVWTPIQFINFLFVPVHFQPQFVNAFNIGWNAFLSYVKHEGSHYHAESTSQAVALTGPNE</sequence>
<feature type="compositionally biased region" description="Basic and acidic residues" evidence="8">
    <location>
        <begin position="451"/>
        <end position="460"/>
    </location>
</feature>
<feature type="compositionally biased region" description="Polar residues" evidence="8">
    <location>
        <begin position="791"/>
        <end position="809"/>
    </location>
</feature>
<proteinExistence type="inferred from homology"/>
<reference evidence="11 12" key="1">
    <citation type="journal article" date="2019" name="Sci. Rep.">
        <title>Comparative genomics of chytrid fungi reveal insights into the obligate biotrophic and pathogenic lifestyle of Synchytrium endobioticum.</title>
        <authorList>
            <person name="van de Vossenberg B.T.L.H."/>
            <person name="Warris S."/>
            <person name="Nguyen H.D.T."/>
            <person name="van Gent-Pelzer M.P.E."/>
            <person name="Joly D.L."/>
            <person name="van de Geest H.C."/>
            <person name="Bonants P.J.M."/>
            <person name="Smith D.S."/>
            <person name="Levesque C.A."/>
            <person name="van der Lee T.A.J."/>
        </authorList>
    </citation>
    <scope>NUCLEOTIDE SEQUENCE [LARGE SCALE GENOMIC DNA]</scope>
    <source>
        <strain evidence="11 12">CBS 675.73</strain>
    </source>
</reference>
<accession>A0A507F3F0</accession>
<feature type="region of interest" description="Disordered" evidence="8">
    <location>
        <begin position="791"/>
        <end position="810"/>
    </location>
</feature>
<keyword evidence="5 9" id="KW-1133">Transmembrane helix</keyword>
<evidence type="ECO:0000256" key="6">
    <source>
        <dbReference type="ARBA" id="ARBA00023136"/>
    </source>
</evidence>
<feature type="compositionally biased region" description="Basic and acidic residues" evidence="8">
    <location>
        <begin position="662"/>
        <end position="675"/>
    </location>
</feature>
<feature type="region of interest" description="Disordered" evidence="8">
    <location>
        <begin position="643"/>
        <end position="675"/>
    </location>
</feature>
<evidence type="ECO:0000256" key="1">
    <source>
        <dbReference type="ARBA" id="ARBA00004141"/>
    </source>
</evidence>
<dbReference type="GO" id="GO:0016020">
    <property type="term" value="C:membrane"/>
    <property type="evidence" value="ECO:0007669"/>
    <property type="project" value="UniProtKB-SubCell"/>
</dbReference>